<evidence type="ECO:0000256" key="7">
    <source>
        <dbReference type="SAM" id="SignalP"/>
    </source>
</evidence>
<sequence length="522" mass="52908">MLDTDRRQAPPRSRRRRRGLAIATAALMLLAGSATGLLAAAPASADPEMTYLAVPSGRYPIDVDATPNGAHVFVISRGDGGVADLRVYETTDFAQVGAVTFGPGTDFNPTSVQVSPDGTQVWVAFYNPGQILVYPAADLEAGGMPAPTVITAGGGFVDLEADAAGTYIYAATLFNPQYQFTTADPTAAPRTVTVPNGSRGVSVRTDGTQAYFTSFAAAPAGGVQAVDVAGDGSLALGTLTPTGDLPWDSAYVENVDRVLSSNSGTPTSISAFTPGSADPVVTDPVDCGPRLLDSTPNGDRVYVACLTGGIVAIDYSTGTPDGSRVDIGANVESVDAYSATGADADRVYATSGGTDELLVFTKPTITGSGDQTVDEGTPATFTATAADFWQQIRWQSSTDGGATWTDVAGATGESLDVDGALANSGLLVRLVATSALFDPVIGDPMLLTVTPAPPTPTPTPTPTTPVPTTAPPTPTPCPPGSTTCLPATGVDAASGSALAVGMLAAAGLLLAASGIRSRRRAR</sequence>
<keyword evidence="10" id="KW-1185">Reference proteome</keyword>
<keyword evidence="6" id="KW-0472">Membrane</keyword>
<dbReference type="RefSeq" id="WP_211373441.1">
    <property type="nucleotide sequence ID" value="NZ_BAAAMK010000004.1"/>
</dbReference>
<keyword evidence="2" id="KW-0964">Secreted</keyword>
<feature type="domain" description="Gram-positive cocci surface proteins LPxTG" evidence="8">
    <location>
        <begin position="485"/>
        <end position="522"/>
    </location>
</feature>
<dbReference type="EMBL" id="BAAAMK010000004">
    <property type="protein sequence ID" value="GAA1958455.1"/>
    <property type="molecule type" value="Genomic_DNA"/>
</dbReference>
<dbReference type="InterPro" id="IPR051200">
    <property type="entry name" value="Host-pathogen_enzymatic-act"/>
</dbReference>
<keyword evidence="1" id="KW-0134">Cell wall</keyword>
<dbReference type="SUPFAM" id="SSF50969">
    <property type="entry name" value="YVTN repeat-like/Quinoprotein amine dehydrogenase"/>
    <property type="match status" value="1"/>
</dbReference>
<evidence type="ECO:0000256" key="1">
    <source>
        <dbReference type="ARBA" id="ARBA00022512"/>
    </source>
</evidence>
<dbReference type="PANTHER" id="PTHR47197:SF3">
    <property type="entry name" value="DIHYDRO-HEME D1 DEHYDROGENASE"/>
    <property type="match status" value="1"/>
</dbReference>
<keyword evidence="6" id="KW-0812">Transmembrane</keyword>
<dbReference type="Gene3D" id="2.130.10.10">
    <property type="entry name" value="YVTN repeat-like/Quinoprotein amine dehydrogenase"/>
    <property type="match status" value="2"/>
</dbReference>
<dbReference type="PANTHER" id="PTHR47197">
    <property type="entry name" value="PROTEIN NIRF"/>
    <property type="match status" value="1"/>
</dbReference>
<feature type="signal peptide" evidence="7">
    <location>
        <begin position="1"/>
        <end position="39"/>
    </location>
</feature>
<feature type="transmembrane region" description="Helical" evidence="6">
    <location>
        <begin position="492"/>
        <end position="512"/>
    </location>
</feature>
<evidence type="ECO:0000259" key="8">
    <source>
        <dbReference type="PROSITE" id="PS50847"/>
    </source>
</evidence>
<feature type="region of interest" description="Disordered" evidence="5">
    <location>
        <begin position="451"/>
        <end position="480"/>
    </location>
</feature>
<proteinExistence type="predicted"/>
<keyword evidence="3 7" id="KW-0732">Signal</keyword>
<gene>
    <name evidence="9" type="ORF">GCM10009717_26200</name>
</gene>
<dbReference type="PROSITE" id="PS50847">
    <property type="entry name" value="GRAM_POS_ANCHORING"/>
    <property type="match status" value="1"/>
</dbReference>
<evidence type="ECO:0000313" key="10">
    <source>
        <dbReference type="Proteomes" id="UP001499954"/>
    </source>
</evidence>
<reference evidence="9 10" key="1">
    <citation type="journal article" date="2019" name="Int. J. Syst. Evol. Microbiol.">
        <title>The Global Catalogue of Microorganisms (GCM) 10K type strain sequencing project: providing services to taxonomists for standard genome sequencing and annotation.</title>
        <authorList>
            <consortium name="The Broad Institute Genomics Platform"/>
            <consortium name="The Broad Institute Genome Sequencing Center for Infectious Disease"/>
            <person name="Wu L."/>
            <person name="Ma J."/>
        </authorList>
    </citation>
    <scope>NUCLEOTIDE SEQUENCE [LARGE SCALE GENOMIC DNA]</scope>
    <source>
        <strain evidence="9 10">JCM 13584</strain>
    </source>
</reference>
<feature type="compositionally biased region" description="Pro residues" evidence="5">
    <location>
        <begin position="451"/>
        <end position="479"/>
    </location>
</feature>
<evidence type="ECO:0000256" key="4">
    <source>
        <dbReference type="ARBA" id="ARBA00023088"/>
    </source>
</evidence>
<name>A0ABN2QV15_9MICO</name>
<evidence type="ECO:0000256" key="6">
    <source>
        <dbReference type="SAM" id="Phobius"/>
    </source>
</evidence>
<dbReference type="InterPro" id="IPR019931">
    <property type="entry name" value="LPXTG_anchor"/>
</dbReference>
<protein>
    <recommendedName>
        <fullName evidence="8">Gram-positive cocci surface proteins LPxTG domain-containing protein</fullName>
    </recommendedName>
</protein>
<accession>A0ABN2QV15</accession>
<dbReference type="InterPro" id="IPR015943">
    <property type="entry name" value="WD40/YVTN_repeat-like_dom_sf"/>
</dbReference>
<dbReference type="Proteomes" id="UP001499954">
    <property type="component" value="Unassembled WGS sequence"/>
</dbReference>
<comment type="caution">
    <text evidence="9">The sequence shown here is derived from an EMBL/GenBank/DDBJ whole genome shotgun (WGS) entry which is preliminary data.</text>
</comment>
<dbReference type="InterPro" id="IPR011044">
    <property type="entry name" value="Quino_amine_DH_bsu"/>
</dbReference>
<feature type="chain" id="PRO_5047003999" description="Gram-positive cocci surface proteins LPxTG domain-containing protein" evidence="7">
    <location>
        <begin position="40"/>
        <end position="522"/>
    </location>
</feature>
<evidence type="ECO:0000256" key="2">
    <source>
        <dbReference type="ARBA" id="ARBA00022525"/>
    </source>
</evidence>
<evidence type="ECO:0000256" key="3">
    <source>
        <dbReference type="ARBA" id="ARBA00022729"/>
    </source>
</evidence>
<organism evidence="9 10">
    <name type="scientific">Agromyces allii</name>
    <dbReference type="NCBI Taxonomy" id="393607"/>
    <lineage>
        <taxon>Bacteria</taxon>
        <taxon>Bacillati</taxon>
        <taxon>Actinomycetota</taxon>
        <taxon>Actinomycetes</taxon>
        <taxon>Micrococcales</taxon>
        <taxon>Microbacteriaceae</taxon>
        <taxon>Agromyces</taxon>
    </lineage>
</organism>
<keyword evidence="6" id="KW-1133">Transmembrane helix</keyword>
<evidence type="ECO:0000313" key="9">
    <source>
        <dbReference type="EMBL" id="GAA1958455.1"/>
    </source>
</evidence>
<keyword evidence="4" id="KW-0572">Peptidoglycan-anchor</keyword>
<evidence type="ECO:0000256" key="5">
    <source>
        <dbReference type="SAM" id="MobiDB-lite"/>
    </source>
</evidence>